<keyword evidence="2" id="KW-0472">Membrane</keyword>
<dbReference type="AlphaFoldDB" id="Q0U742"/>
<sequence length="133" mass="14949">MPPHHLSRRAQVTVTGWAGILIIVIVVCAVLFCTVALFCIFKNKRARRQRERKLIAEQHTGSPAYKAQPQHVHEYRAVANDPNEVELETRGPVELHGERDGRTEPQQLDGFAAPAMEAYDGRPVEMPVQTATR</sequence>
<evidence type="ECO:0000313" key="4">
    <source>
        <dbReference type="Proteomes" id="UP000001055"/>
    </source>
</evidence>
<evidence type="ECO:0000256" key="1">
    <source>
        <dbReference type="SAM" id="MobiDB-lite"/>
    </source>
</evidence>
<proteinExistence type="predicted"/>
<reference evidence="4" key="1">
    <citation type="journal article" date="2007" name="Plant Cell">
        <title>Dothideomycete-plant interactions illuminated by genome sequencing and EST analysis of the wheat pathogen Stagonospora nodorum.</title>
        <authorList>
            <person name="Hane J.K."/>
            <person name="Lowe R.G."/>
            <person name="Solomon P.S."/>
            <person name="Tan K.C."/>
            <person name="Schoch C.L."/>
            <person name="Spatafora J.W."/>
            <person name="Crous P.W."/>
            <person name="Kodira C."/>
            <person name="Birren B.W."/>
            <person name="Galagan J.E."/>
            <person name="Torriani S.F."/>
            <person name="McDonald B.A."/>
            <person name="Oliver R.P."/>
        </authorList>
    </citation>
    <scope>NUCLEOTIDE SEQUENCE [LARGE SCALE GENOMIC DNA]</scope>
    <source>
        <strain evidence="4">SN15 / ATCC MYA-4574 / FGSC 10173</strain>
    </source>
</reference>
<feature type="transmembrane region" description="Helical" evidence="2">
    <location>
        <begin position="20"/>
        <end position="41"/>
    </location>
</feature>
<feature type="compositionally biased region" description="Basic and acidic residues" evidence="1">
    <location>
        <begin position="89"/>
        <end position="103"/>
    </location>
</feature>
<keyword evidence="2" id="KW-1133">Transmembrane helix</keyword>
<dbReference type="VEuPathDB" id="FungiDB:JI435_124220"/>
<feature type="region of interest" description="Disordered" evidence="1">
    <location>
        <begin position="89"/>
        <end position="114"/>
    </location>
</feature>
<organism evidence="3 4">
    <name type="scientific">Phaeosphaeria nodorum (strain SN15 / ATCC MYA-4574 / FGSC 10173)</name>
    <name type="common">Glume blotch fungus</name>
    <name type="synonym">Parastagonospora nodorum</name>
    <dbReference type="NCBI Taxonomy" id="321614"/>
    <lineage>
        <taxon>Eukaryota</taxon>
        <taxon>Fungi</taxon>
        <taxon>Dikarya</taxon>
        <taxon>Ascomycota</taxon>
        <taxon>Pezizomycotina</taxon>
        <taxon>Dothideomycetes</taxon>
        <taxon>Pleosporomycetidae</taxon>
        <taxon>Pleosporales</taxon>
        <taxon>Pleosporineae</taxon>
        <taxon>Phaeosphaeriaceae</taxon>
        <taxon>Parastagonospora</taxon>
    </lineage>
</organism>
<accession>Q0U742</accession>
<protein>
    <submittedName>
        <fullName evidence="3">Uncharacterized protein</fullName>
    </submittedName>
</protein>
<dbReference type="RefSeq" id="XP_001802645.1">
    <property type="nucleotide sequence ID" value="XM_001802593.1"/>
</dbReference>
<keyword evidence="2" id="KW-0812">Transmembrane</keyword>
<dbReference type="HOGENOM" id="CLU_1907422_0_0_1"/>
<gene>
    <name evidence="3" type="ORF">SNOG_12422</name>
</gene>
<dbReference type="Proteomes" id="UP000001055">
    <property type="component" value="Unassembled WGS sequence"/>
</dbReference>
<evidence type="ECO:0000313" key="3">
    <source>
        <dbReference type="EMBL" id="EAT80235.1"/>
    </source>
</evidence>
<dbReference type="GeneID" id="5979554"/>
<evidence type="ECO:0000256" key="2">
    <source>
        <dbReference type="SAM" id="Phobius"/>
    </source>
</evidence>
<dbReference type="KEGG" id="pno:SNOG_12422"/>
<dbReference type="InParanoid" id="Q0U742"/>
<name>Q0U742_PHANO</name>
<dbReference type="EMBL" id="CH445346">
    <property type="protein sequence ID" value="EAT80235.1"/>
    <property type="molecule type" value="Genomic_DNA"/>
</dbReference>